<dbReference type="STRING" id="869210.Marky_0049"/>
<keyword evidence="3 9" id="KW-0808">Transferase</keyword>
<dbReference type="SMART" id="SM00564">
    <property type="entry name" value="PQQ"/>
    <property type="match status" value="5"/>
</dbReference>
<dbReference type="HOGENOM" id="CLU_020359_0_0_0"/>
<dbReference type="PROSITE" id="PS50011">
    <property type="entry name" value="PROTEIN_KINASE_DOM"/>
    <property type="match status" value="1"/>
</dbReference>
<keyword evidence="5 9" id="KW-0418">Kinase</keyword>
<dbReference type="KEGG" id="mhd:Marky_0049"/>
<dbReference type="InterPro" id="IPR017441">
    <property type="entry name" value="Protein_kinase_ATP_BS"/>
</dbReference>
<dbReference type="Gene3D" id="2.130.10.10">
    <property type="entry name" value="YVTN repeat-like/Quinoprotein amine dehydrogenase"/>
    <property type="match status" value="2"/>
</dbReference>
<dbReference type="EC" id="2.7.11.1" evidence="1"/>
<dbReference type="PANTHER" id="PTHR43289">
    <property type="entry name" value="MITOGEN-ACTIVATED PROTEIN KINASE KINASE KINASE 20-RELATED"/>
    <property type="match status" value="1"/>
</dbReference>
<evidence type="ECO:0000256" key="4">
    <source>
        <dbReference type="ARBA" id="ARBA00022741"/>
    </source>
</evidence>
<dbReference type="RefSeq" id="WP_013702868.1">
    <property type="nucleotide sequence ID" value="NC_015387.1"/>
</dbReference>
<keyword evidence="2 9" id="KW-0723">Serine/threonine-protein kinase</keyword>
<dbReference type="CDD" id="cd14014">
    <property type="entry name" value="STKc_PknB_like"/>
    <property type="match status" value="1"/>
</dbReference>
<dbReference type="eggNOG" id="COG0515">
    <property type="taxonomic scope" value="Bacteria"/>
</dbReference>
<reference evidence="9 10" key="1">
    <citation type="journal article" date="2012" name="Stand. Genomic Sci.">
        <title>Complete genome sequence of the aerobic, heterotroph Marinithermus hydrothermalis type strain (T1(T)) from a deep-sea hydrothermal vent chimney.</title>
        <authorList>
            <person name="Copeland A."/>
            <person name="Gu W."/>
            <person name="Yasawong M."/>
            <person name="Lapidus A."/>
            <person name="Lucas S."/>
            <person name="Deshpande S."/>
            <person name="Pagani I."/>
            <person name="Tapia R."/>
            <person name="Cheng J.F."/>
            <person name="Goodwin L.A."/>
            <person name="Pitluck S."/>
            <person name="Liolios K."/>
            <person name="Ivanova N."/>
            <person name="Mavromatis K."/>
            <person name="Mikhailova N."/>
            <person name="Pati A."/>
            <person name="Chen A."/>
            <person name="Palaniappan K."/>
            <person name="Land M."/>
            <person name="Pan C."/>
            <person name="Brambilla E.M."/>
            <person name="Rohde M."/>
            <person name="Tindall B.J."/>
            <person name="Sikorski J."/>
            <person name="Goker M."/>
            <person name="Detter J.C."/>
            <person name="Bristow J."/>
            <person name="Eisen J.A."/>
            <person name="Markowitz V."/>
            <person name="Hugenholtz P."/>
            <person name="Kyrpides N.C."/>
            <person name="Klenk H.P."/>
            <person name="Woyke T."/>
        </authorList>
    </citation>
    <scope>NUCLEOTIDE SEQUENCE [LARGE SCALE GENOMIC DNA]</scope>
    <source>
        <strain evidence="10">DSM 14884 / JCM 11576 / T1</strain>
    </source>
</reference>
<keyword evidence="6 7" id="KW-0067">ATP-binding</keyword>
<dbReference type="PANTHER" id="PTHR43289:SF34">
    <property type="entry name" value="SERINE_THREONINE-PROTEIN KINASE YBDM-RELATED"/>
    <property type="match status" value="1"/>
</dbReference>
<evidence type="ECO:0000259" key="8">
    <source>
        <dbReference type="PROSITE" id="PS50011"/>
    </source>
</evidence>
<dbReference type="InterPro" id="IPR011047">
    <property type="entry name" value="Quinoprotein_ADH-like_sf"/>
</dbReference>
<evidence type="ECO:0000313" key="9">
    <source>
        <dbReference type="EMBL" id="AEB10813.1"/>
    </source>
</evidence>
<dbReference type="Gene3D" id="3.30.200.20">
    <property type="entry name" value="Phosphorylase Kinase, domain 1"/>
    <property type="match status" value="1"/>
</dbReference>
<dbReference type="Proteomes" id="UP000007030">
    <property type="component" value="Chromosome"/>
</dbReference>
<evidence type="ECO:0000256" key="6">
    <source>
        <dbReference type="ARBA" id="ARBA00022840"/>
    </source>
</evidence>
<dbReference type="InterPro" id="IPR002372">
    <property type="entry name" value="PQQ_rpt_dom"/>
</dbReference>
<dbReference type="InterPro" id="IPR015943">
    <property type="entry name" value="WD40/YVTN_repeat-like_dom_sf"/>
</dbReference>
<keyword evidence="4 7" id="KW-0547">Nucleotide-binding</keyword>
<dbReference type="FunFam" id="1.10.510.10:FF:000021">
    <property type="entry name" value="Serine/threonine protein kinase"/>
    <property type="match status" value="1"/>
</dbReference>
<dbReference type="OrthoDB" id="9788659at2"/>
<dbReference type="InterPro" id="IPR011009">
    <property type="entry name" value="Kinase-like_dom_sf"/>
</dbReference>
<organism evidence="9 10">
    <name type="scientific">Marinithermus hydrothermalis (strain DSM 14884 / JCM 11576 / T1)</name>
    <dbReference type="NCBI Taxonomy" id="869210"/>
    <lineage>
        <taxon>Bacteria</taxon>
        <taxon>Thermotogati</taxon>
        <taxon>Deinococcota</taxon>
        <taxon>Deinococci</taxon>
        <taxon>Thermales</taxon>
        <taxon>Thermaceae</taxon>
        <taxon>Marinithermus</taxon>
    </lineage>
</organism>
<dbReference type="SUPFAM" id="SSF56112">
    <property type="entry name" value="Protein kinase-like (PK-like)"/>
    <property type="match status" value="1"/>
</dbReference>
<dbReference type="eggNOG" id="COG1520">
    <property type="taxonomic scope" value="Bacteria"/>
</dbReference>
<dbReference type="Gene3D" id="1.10.510.10">
    <property type="entry name" value="Transferase(Phosphotransferase) domain 1"/>
    <property type="match status" value="1"/>
</dbReference>
<dbReference type="AlphaFoldDB" id="F2NKQ0"/>
<evidence type="ECO:0000256" key="3">
    <source>
        <dbReference type="ARBA" id="ARBA00022679"/>
    </source>
</evidence>
<evidence type="ECO:0000256" key="1">
    <source>
        <dbReference type="ARBA" id="ARBA00012513"/>
    </source>
</evidence>
<accession>F2NKQ0</accession>
<evidence type="ECO:0000256" key="7">
    <source>
        <dbReference type="PROSITE-ProRule" id="PRU10141"/>
    </source>
</evidence>
<feature type="domain" description="Protein kinase" evidence="8">
    <location>
        <begin position="8"/>
        <end position="263"/>
    </location>
</feature>
<dbReference type="SUPFAM" id="SSF50998">
    <property type="entry name" value="Quinoprotein alcohol dehydrogenase-like"/>
    <property type="match status" value="1"/>
</dbReference>
<dbReference type="PROSITE" id="PS00107">
    <property type="entry name" value="PROTEIN_KINASE_ATP"/>
    <property type="match status" value="1"/>
</dbReference>
<keyword evidence="10" id="KW-1185">Reference proteome</keyword>
<dbReference type="Pfam" id="PF00069">
    <property type="entry name" value="Pkinase"/>
    <property type="match status" value="1"/>
</dbReference>
<dbReference type="InterPro" id="IPR000719">
    <property type="entry name" value="Prot_kinase_dom"/>
</dbReference>
<dbReference type="GO" id="GO:0004674">
    <property type="term" value="F:protein serine/threonine kinase activity"/>
    <property type="evidence" value="ECO:0007669"/>
    <property type="project" value="UniProtKB-KW"/>
</dbReference>
<name>F2NKQ0_MARHT</name>
<dbReference type="InterPro" id="IPR018391">
    <property type="entry name" value="PQQ_b-propeller_rpt"/>
</dbReference>
<evidence type="ECO:0000256" key="5">
    <source>
        <dbReference type="ARBA" id="ARBA00022777"/>
    </source>
</evidence>
<proteinExistence type="predicted"/>
<dbReference type="EMBL" id="CP002630">
    <property type="protein sequence ID" value="AEB10813.1"/>
    <property type="molecule type" value="Genomic_DNA"/>
</dbReference>
<evidence type="ECO:0000256" key="2">
    <source>
        <dbReference type="ARBA" id="ARBA00022527"/>
    </source>
</evidence>
<feature type="binding site" evidence="7">
    <location>
        <position position="37"/>
    </location>
    <ligand>
        <name>ATP</name>
        <dbReference type="ChEBI" id="CHEBI:30616"/>
    </ligand>
</feature>
<sequence>MKRLAGRYRLLEPLGEGGMAEVWKAHDDRVDRDVAVKLLYPHVHPAERQRFAREIQALSRLNHPGVVHIYDLGEEEGRTFFVMELVEGGSFDRLGPYEHGPEGLRLLEAALRVLEALEYLHGQGVIHRDLTPRNILTTREGHPKVMDFGLAYLTDATRHFTRTGYTLGTPQYMAPEQAKGAPLTPQADLYSFGAVLYRTLTGRPPFEGENDQAILYQHVYEPPPPPQAQNPAIPDALARFVTRLLAKTPTERPANAALAHAQLARIIQTLKEELYGTARAGANRSGHYPDGPPDPERLQLAGSLKLGGEVAWPAEPVAHEGILALGTSAHELLLIRTHPLRLEARLPAKDEVTAPALLAPDRVAYASWDGAFRVWDPERRAEHHAYETRAEITASPLSAAGLTYVPSRDGHLYALDLQGAVRWAFEAGGHLTAGPTLYRGLLFIASENGWMYALDPPTGQLRYKVETGPIHAHLPAADGVLILPTWAGEVHGFDPLRREVLWTYDVEGELWGSPAVGHGRVYVGGWSGVLYALDLRTGDEVWRAELGRLTASLSLAQNHLYAATEDGRLIAFRAATGEVVWQAEGMGPIQAAPFPYRDALYVADLSGTLYVFREG</sequence>
<protein>
    <recommendedName>
        <fullName evidence="1">non-specific serine/threonine protein kinase</fullName>
        <ecNumber evidence="1">2.7.11.1</ecNumber>
    </recommendedName>
</protein>
<gene>
    <name evidence="9" type="ordered locus">Marky_0049</name>
</gene>
<dbReference type="Pfam" id="PF13360">
    <property type="entry name" value="PQQ_2"/>
    <property type="match status" value="1"/>
</dbReference>
<evidence type="ECO:0000313" key="10">
    <source>
        <dbReference type="Proteomes" id="UP000007030"/>
    </source>
</evidence>
<dbReference type="GO" id="GO:0005524">
    <property type="term" value="F:ATP binding"/>
    <property type="evidence" value="ECO:0007669"/>
    <property type="project" value="UniProtKB-UniRule"/>
</dbReference>